<dbReference type="OrthoDB" id="2351154at2759"/>
<evidence type="ECO:0008006" key="3">
    <source>
        <dbReference type="Google" id="ProtNLM"/>
    </source>
</evidence>
<protein>
    <recommendedName>
        <fullName evidence="3">F-box domain-containing protein</fullName>
    </recommendedName>
</protein>
<sequence>MTCSKTFTGDIPELTYDILKYLHDDYSTLHSCDLVDRLWCRLAIPLLWENPFSIATGNRNFIEIYLRNLDGDLKTRLNEYEINDNSLFSNTLFNYPRFLKYLNTDKILCSVWKWFDYSSKRGNKDSFSSMCSVSDFGKLIYTSIFNENEVVLHIFEIDISDTNNKYYGTYYDNIFELILQNKNFFRNIKYLNLYIDDSYEDDLGDNTDSYTLIKNRMLQIINLHQNLKKLLIDNNNLSLYQSLLLSKVSNFSNTLNTIILFYVDFKNMVIGQSS</sequence>
<organism evidence="1 2">
    <name type="scientific">Rhizophagus clarus</name>
    <dbReference type="NCBI Taxonomy" id="94130"/>
    <lineage>
        <taxon>Eukaryota</taxon>
        <taxon>Fungi</taxon>
        <taxon>Fungi incertae sedis</taxon>
        <taxon>Mucoromycota</taxon>
        <taxon>Glomeromycotina</taxon>
        <taxon>Glomeromycetes</taxon>
        <taxon>Glomerales</taxon>
        <taxon>Glomeraceae</taxon>
        <taxon>Rhizophagus</taxon>
    </lineage>
</organism>
<comment type="caution">
    <text evidence="1">The sequence shown here is derived from an EMBL/GenBank/DDBJ whole genome shotgun (WGS) entry which is preliminary data.</text>
</comment>
<accession>A0A8H3KRG6</accession>
<reference evidence="1" key="1">
    <citation type="submission" date="2019-10" db="EMBL/GenBank/DDBJ databases">
        <title>Conservation and host-specific expression of non-tandemly repeated heterogenous ribosome RNA gene in arbuscular mycorrhizal fungi.</title>
        <authorList>
            <person name="Maeda T."/>
            <person name="Kobayashi Y."/>
            <person name="Nakagawa T."/>
            <person name="Ezawa T."/>
            <person name="Yamaguchi K."/>
            <person name="Bino T."/>
            <person name="Nishimoto Y."/>
            <person name="Shigenobu S."/>
            <person name="Kawaguchi M."/>
        </authorList>
    </citation>
    <scope>NUCLEOTIDE SEQUENCE</scope>
    <source>
        <strain evidence="1">HR1</strain>
    </source>
</reference>
<evidence type="ECO:0000313" key="2">
    <source>
        <dbReference type="Proteomes" id="UP000615446"/>
    </source>
</evidence>
<gene>
    <name evidence="1" type="ORF">RCL2_000029900</name>
</gene>
<dbReference type="Proteomes" id="UP000615446">
    <property type="component" value="Unassembled WGS sequence"/>
</dbReference>
<dbReference type="AlphaFoldDB" id="A0A8H3KRG6"/>
<dbReference type="EMBL" id="BLAL01000004">
    <property type="protein sequence ID" value="GES72746.1"/>
    <property type="molecule type" value="Genomic_DNA"/>
</dbReference>
<evidence type="ECO:0000313" key="1">
    <source>
        <dbReference type="EMBL" id="GES72746.1"/>
    </source>
</evidence>
<name>A0A8H3KRG6_9GLOM</name>
<proteinExistence type="predicted"/>